<accession>A0A517NIZ0</accession>
<dbReference type="PANTHER" id="PTHR44757">
    <property type="entry name" value="DIGUANYLATE CYCLASE DGCP"/>
    <property type="match status" value="1"/>
</dbReference>
<feature type="compositionally biased region" description="Polar residues" evidence="1">
    <location>
        <begin position="675"/>
        <end position="695"/>
    </location>
</feature>
<dbReference type="EC" id="3.1.4.52" evidence="6"/>
<gene>
    <name evidence="6" type="primary">gmr_2</name>
    <name evidence="6" type="ORF">K227x_55260</name>
</gene>
<evidence type="ECO:0000313" key="7">
    <source>
        <dbReference type="Proteomes" id="UP000318538"/>
    </source>
</evidence>
<dbReference type="Gene3D" id="3.20.20.450">
    <property type="entry name" value="EAL domain"/>
    <property type="match status" value="1"/>
</dbReference>
<feature type="region of interest" description="Disordered" evidence="1">
    <location>
        <begin position="657"/>
        <end position="695"/>
    </location>
</feature>
<organism evidence="6 7">
    <name type="scientific">Rubripirellula lacrimiformis</name>
    <dbReference type="NCBI Taxonomy" id="1930273"/>
    <lineage>
        <taxon>Bacteria</taxon>
        <taxon>Pseudomonadati</taxon>
        <taxon>Planctomycetota</taxon>
        <taxon>Planctomycetia</taxon>
        <taxon>Pirellulales</taxon>
        <taxon>Pirellulaceae</taxon>
        <taxon>Rubripirellula</taxon>
    </lineage>
</organism>
<protein>
    <submittedName>
        <fullName evidence="6">Cyclic di-GMP phosphodiesterase Gmr</fullName>
        <ecNumber evidence="6">3.1.4.52</ecNumber>
    </submittedName>
</protein>
<dbReference type="InterPro" id="IPR000700">
    <property type="entry name" value="PAS-assoc_C"/>
</dbReference>
<dbReference type="PROSITE" id="PS50887">
    <property type="entry name" value="GGDEF"/>
    <property type="match status" value="1"/>
</dbReference>
<dbReference type="PROSITE" id="PS50883">
    <property type="entry name" value="EAL"/>
    <property type="match status" value="1"/>
</dbReference>
<reference evidence="6 7" key="1">
    <citation type="submission" date="2019-02" db="EMBL/GenBank/DDBJ databases">
        <title>Deep-cultivation of Planctomycetes and their phenomic and genomic characterization uncovers novel biology.</title>
        <authorList>
            <person name="Wiegand S."/>
            <person name="Jogler M."/>
            <person name="Boedeker C."/>
            <person name="Pinto D."/>
            <person name="Vollmers J."/>
            <person name="Rivas-Marin E."/>
            <person name="Kohn T."/>
            <person name="Peeters S.H."/>
            <person name="Heuer A."/>
            <person name="Rast P."/>
            <person name="Oberbeckmann S."/>
            <person name="Bunk B."/>
            <person name="Jeske O."/>
            <person name="Meyerdierks A."/>
            <person name="Storesund J.E."/>
            <person name="Kallscheuer N."/>
            <person name="Luecker S."/>
            <person name="Lage O.M."/>
            <person name="Pohl T."/>
            <person name="Merkel B.J."/>
            <person name="Hornburger P."/>
            <person name="Mueller R.-W."/>
            <person name="Bruemmer F."/>
            <person name="Labrenz M."/>
            <person name="Spormann A.M."/>
            <person name="Op den Camp H."/>
            <person name="Overmann J."/>
            <person name="Amann R."/>
            <person name="Jetten M.S.M."/>
            <person name="Mascher T."/>
            <person name="Medema M.H."/>
            <person name="Devos D.P."/>
            <person name="Kaster A.-K."/>
            <person name="Ovreas L."/>
            <person name="Rohde M."/>
            <person name="Galperin M.Y."/>
            <person name="Jogler C."/>
        </authorList>
    </citation>
    <scope>NUCLEOTIDE SEQUENCE [LARGE SCALE GENOMIC DNA]</scope>
    <source>
        <strain evidence="6 7">K22_7</strain>
    </source>
</reference>
<feature type="domain" description="PAC" evidence="3">
    <location>
        <begin position="155"/>
        <end position="207"/>
    </location>
</feature>
<dbReference type="KEGG" id="rlc:K227x_55260"/>
<feature type="domain" description="EAL" evidence="4">
    <location>
        <begin position="385"/>
        <end position="641"/>
    </location>
</feature>
<dbReference type="SUPFAM" id="SSF55073">
    <property type="entry name" value="Nucleotide cyclase"/>
    <property type="match status" value="1"/>
</dbReference>
<dbReference type="InterPro" id="IPR043128">
    <property type="entry name" value="Rev_trsase/Diguanyl_cyclase"/>
</dbReference>
<dbReference type="InterPro" id="IPR000014">
    <property type="entry name" value="PAS"/>
</dbReference>
<name>A0A517NIZ0_9BACT</name>
<dbReference type="InterPro" id="IPR035919">
    <property type="entry name" value="EAL_sf"/>
</dbReference>
<dbReference type="AlphaFoldDB" id="A0A517NIZ0"/>
<dbReference type="CDD" id="cd01948">
    <property type="entry name" value="EAL"/>
    <property type="match status" value="1"/>
</dbReference>
<dbReference type="InterPro" id="IPR001610">
    <property type="entry name" value="PAC"/>
</dbReference>
<evidence type="ECO:0000313" key="6">
    <source>
        <dbReference type="EMBL" id="QDT07101.1"/>
    </source>
</evidence>
<dbReference type="NCBIfam" id="TIGR00229">
    <property type="entry name" value="sensory_box"/>
    <property type="match status" value="1"/>
</dbReference>
<evidence type="ECO:0000259" key="2">
    <source>
        <dbReference type="PROSITE" id="PS50112"/>
    </source>
</evidence>
<evidence type="ECO:0000259" key="3">
    <source>
        <dbReference type="PROSITE" id="PS50113"/>
    </source>
</evidence>
<dbReference type="Pfam" id="PF00563">
    <property type="entry name" value="EAL"/>
    <property type="match status" value="1"/>
</dbReference>
<dbReference type="Pfam" id="PF13426">
    <property type="entry name" value="PAS_9"/>
    <property type="match status" value="1"/>
</dbReference>
<dbReference type="PANTHER" id="PTHR44757:SF2">
    <property type="entry name" value="BIOFILM ARCHITECTURE MAINTENANCE PROTEIN MBAA"/>
    <property type="match status" value="1"/>
</dbReference>
<proteinExistence type="predicted"/>
<dbReference type="SMART" id="SM00052">
    <property type="entry name" value="EAL"/>
    <property type="match status" value="1"/>
</dbReference>
<evidence type="ECO:0000256" key="1">
    <source>
        <dbReference type="SAM" id="MobiDB-lite"/>
    </source>
</evidence>
<keyword evidence="7" id="KW-1185">Reference proteome</keyword>
<dbReference type="PROSITE" id="PS50113">
    <property type="entry name" value="PAC"/>
    <property type="match status" value="1"/>
</dbReference>
<feature type="region of interest" description="Disordered" evidence="1">
    <location>
        <begin position="32"/>
        <end position="54"/>
    </location>
</feature>
<dbReference type="Proteomes" id="UP000318538">
    <property type="component" value="Chromosome"/>
</dbReference>
<dbReference type="Gene3D" id="3.30.450.20">
    <property type="entry name" value="PAS domain"/>
    <property type="match status" value="1"/>
</dbReference>
<dbReference type="EMBL" id="CP036525">
    <property type="protein sequence ID" value="QDT07101.1"/>
    <property type="molecule type" value="Genomic_DNA"/>
</dbReference>
<dbReference type="Gene3D" id="3.30.70.270">
    <property type="match status" value="1"/>
</dbReference>
<dbReference type="NCBIfam" id="TIGR00254">
    <property type="entry name" value="GGDEF"/>
    <property type="match status" value="1"/>
</dbReference>
<dbReference type="InterPro" id="IPR052155">
    <property type="entry name" value="Biofilm_reg_signaling"/>
</dbReference>
<feature type="compositionally biased region" description="Low complexity" evidence="1">
    <location>
        <begin position="37"/>
        <end position="53"/>
    </location>
</feature>
<dbReference type="SMART" id="SM00091">
    <property type="entry name" value="PAS"/>
    <property type="match status" value="1"/>
</dbReference>
<keyword evidence="6" id="KW-0378">Hydrolase</keyword>
<sequence length="695" mass="77089">MSSEDAILPTVKGVRAGMLDQRTNTSTVVPYTSDRQTLNSTTDNTSTTSGYTSPEFSIQCDQSNTAVLADAERKTTEEIVKQQLTAFRRAVSAAGILAVTDVTGKIIEVNDNFCEVSGYAREELIGQDHRILQSGQHNVQFLREMYSTIGRGKIWRGEICDRAKDGSLYWMDTTIAPMLNESGKPHSYFALRVDISDRKRLEGCLHELAYHDTLTGLANRDAILQSIQASIGRSSQHQSALLFLDFDRFKLVNDSLGHDVGDQLLIAIAKRLSTTLDHAVPLANSVIPARLGGDEFVVLLEGLKRAEDATIVAERLLRVFSKSYKLGNHTVYSSASIGIVTSTQEYTLAREMLRDADLAMYEAKATGKANYVVFDCALRDKAKARLKIENEIRLAIEREEFSLLYQPIVSLESGRTESVEALIRWKNEDGELIEPEEFISIAEETGMIVPIGNWVLREACRQIAQWEETLGPLAPVCVHVNVSRRQLALPNFASFILETTQHYGVEPGRLHIEVTESMIMHDREASIAILCDLKELGFKIDIDDFGTGYSSLSCLHAFPIDVLKIDREFVSNLNHGQDFGALLHTIVALADNLNLKVVAEGIENTNQLTLIQALGCEFGQGYLFSKPLLPEDLEQFLRNDAARPPCHWDVSPIQTFHLSDSDPTDPPHRQPMSVAASSCGSGSQSLKINRSRSTL</sequence>
<dbReference type="SMART" id="SM00086">
    <property type="entry name" value="PAC"/>
    <property type="match status" value="1"/>
</dbReference>
<dbReference type="GO" id="GO:0071111">
    <property type="term" value="F:cyclic-guanylate-specific phosphodiesterase activity"/>
    <property type="evidence" value="ECO:0007669"/>
    <property type="project" value="UniProtKB-EC"/>
</dbReference>
<dbReference type="InterPro" id="IPR029787">
    <property type="entry name" value="Nucleotide_cyclase"/>
</dbReference>
<dbReference type="InterPro" id="IPR035965">
    <property type="entry name" value="PAS-like_dom_sf"/>
</dbReference>
<dbReference type="SMART" id="SM00267">
    <property type="entry name" value="GGDEF"/>
    <property type="match status" value="1"/>
</dbReference>
<evidence type="ECO:0000259" key="4">
    <source>
        <dbReference type="PROSITE" id="PS50883"/>
    </source>
</evidence>
<feature type="domain" description="PAS" evidence="2">
    <location>
        <begin position="83"/>
        <end position="127"/>
    </location>
</feature>
<dbReference type="InterPro" id="IPR000160">
    <property type="entry name" value="GGDEF_dom"/>
</dbReference>
<dbReference type="Pfam" id="PF00990">
    <property type="entry name" value="GGDEF"/>
    <property type="match status" value="1"/>
</dbReference>
<dbReference type="SUPFAM" id="SSF141868">
    <property type="entry name" value="EAL domain-like"/>
    <property type="match status" value="1"/>
</dbReference>
<dbReference type="PROSITE" id="PS50112">
    <property type="entry name" value="PAS"/>
    <property type="match status" value="1"/>
</dbReference>
<evidence type="ECO:0000259" key="5">
    <source>
        <dbReference type="PROSITE" id="PS50887"/>
    </source>
</evidence>
<dbReference type="CDD" id="cd01949">
    <property type="entry name" value="GGDEF"/>
    <property type="match status" value="1"/>
</dbReference>
<dbReference type="InterPro" id="IPR001633">
    <property type="entry name" value="EAL_dom"/>
</dbReference>
<feature type="domain" description="GGDEF" evidence="5">
    <location>
        <begin position="237"/>
        <end position="376"/>
    </location>
</feature>
<dbReference type="CDD" id="cd00130">
    <property type="entry name" value="PAS"/>
    <property type="match status" value="1"/>
</dbReference>
<dbReference type="SUPFAM" id="SSF55785">
    <property type="entry name" value="PYP-like sensor domain (PAS domain)"/>
    <property type="match status" value="1"/>
</dbReference>